<dbReference type="AlphaFoldDB" id="A0A420WGT8"/>
<dbReference type="InterPro" id="IPR016181">
    <property type="entry name" value="Acyl_CoA_acyltransferase"/>
</dbReference>
<dbReference type="Pfam" id="PF00583">
    <property type="entry name" value="Acetyltransf_1"/>
    <property type="match status" value="1"/>
</dbReference>
<dbReference type="InterPro" id="IPR000182">
    <property type="entry name" value="GNAT_dom"/>
</dbReference>
<gene>
    <name evidence="2" type="ORF">BCL74_2162</name>
</gene>
<sequence length="301" mass="32737">MVIEIDTYAASERTDASAATAAAIDTFLARHGDSSMFLRSNLARSGLVNGDQPFQGAYAVARNEAGEIRGVVAQYWSGLVVLQVPSTDPELDSARLAQAAVDAGGRPVRGFAGPRAQVLAARAALGMEERKTRLDSAEELYAVDLDELQVPDPLKRGVVTCRQPLESELNLLIEWRVAYAIDQLGAEDTPALRRQAKEEIQRYCADGHNWVLLREDKPVAYAAFNAVTDDMVQIGGVWTPPLLRSNGFARYCVAGALQAAHEKGVRRAVLFTGRSNWPALRAYVSLGFKKVGDYSLVLFAD</sequence>
<dbReference type="EMBL" id="RBIG01000002">
    <property type="protein sequence ID" value="RKQ70220.1"/>
    <property type="molecule type" value="Genomic_DNA"/>
</dbReference>
<organism evidence="2 3">
    <name type="scientific">Oceanibaculum indicum</name>
    <dbReference type="NCBI Taxonomy" id="526216"/>
    <lineage>
        <taxon>Bacteria</taxon>
        <taxon>Pseudomonadati</taxon>
        <taxon>Pseudomonadota</taxon>
        <taxon>Alphaproteobacteria</taxon>
        <taxon>Rhodospirillales</taxon>
        <taxon>Oceanibaculaceae</taxon>
        <taxon>Oceanibaculum</taxon>
    </lineage>
</organism>
<comment type="caution">
    <text evidence="2">The sequence shown here is derived from an EMBL/GenBank/DDBJ whole genome shotgun (WGS) entry which is preliminary data.</text>
</comment>
<evidence type="ECO:0000259" key="1">
    <source>
        <dbReference type="PROSITE" id="PS51186"/>
    </source>
</evidence>
<proteinExistence type="predicted"/>
<dbReference type="SUPFAM" id="SSF55729">
    <property type="entry name" value="Acyl-CoA N-acyltransferases (Nat)"/>
    <property type="match status" value="1"/>
</dbReference>
<dbReference type="PROSITE" id="PS51186">
    <property type="entry name" value="GNAT"/>
    <property type="match status" value="1"/>
</dbReference>
<dbReference type="OrthoDB" id="7365268at2"/>
<dbReference type="Proteomes" id="UP000277424">
    <property type="component" value="Unassembled WGS sequence"/>
</dbReference>
<dbReference type="RefSeq" id="WP_121219884.1">
    <property type="nucleotide sequence ID" value="NZ_RBIG01000002.1"/>
</dbReference>
<evidence type="ECO:0000313" key="3">
    <source>
        <dbReference type="Proteomes" id="UP000277424"/>
    </source>
</evidence>
<accession>A0A420WGT8</accession>
<reference evidence="2 3" key="1">
    <citation type="submission" date="2018-10" db="EMBL/GenBank/DDBJ databases">
        <title>Comparative analysis of microorganisms from saline springs in Andes Mountain Range, Colombia.</title>
        <authorList>
            <person name="Rubin E."/>
        </authorList>
    </citation>
    <scope>NUCLEOTIDE SEQUENCE [LARGE SCALE GENOMIC DNA]</scope>
    <source>
        <strain evidence="2 3">USBA 36</strain>
    </source>
</reference>
<protein>
    <submittedName>
        <fullName evidence="2">Acetyltransferase (GNAT) family protein</fullName>
    </submittedName>
</protein>
<dbReference type="Gene3D" id="3.40.630.30">
    <property type="match status" value="1"/>
</dbReference>
<keyword evidence="2" id="KW-0808">Transferase</keyword>
<dbReference type="GO" id="GO:0016747">
    <property type="term" value="F:acyltransferase activity, transferring groups other than amino-acyl groups"/>
    <property type="evidence" value="ECO:0007669"/>
    <property type="project" value="InterPro"/>
</dbReference>
<evidence type="ECO:0000313" key="2">
    <source>
        <dbReference type="EMBL" id="RKQ70220.1"/>
    </source>
</evidence>
<name>A0A420WGT8_9PROT</name>
<feature type="domain" description="N-acetyltransferase" evidence="1">
    <location>
        <begin position="159"/>
        <end position="301"/>
    </location>
</feature>
<dbReference type="CDD" id="cd04301">
    <property type="entry name" value="NAT_SF"/>
    <property type="match status" value="1"/>
</dbReference>